<keyword evidence="7" id="KW-0206">Cytoskeleton</keyword>
<dbReference type="Gene3D" id="2.30.29.30">
    <property type="entry name" value="Pleckstrin-homology domain (PH domain)/Phosphotyrosine-binding domain (PTB)"/>
    <property type="match status" value="2"/>
</dbReference>
<dbReference type="InterPro" id="IPR051092">
    <property type="entry name" value="FYVE_RhoGEF_PH"/>
</dbReference>
<dbReference type="PROSITE" id="PS50010">
    <property type="entry name" value="DH_2"/>
    <property type="match status" value="1"/>
</dbReference>
<evidence type="ECO:0000256" key="1">
    <source>
        <dbReference type="ARBA" id="ARBA00004245"/>
    </source>
</evidence>
<dbReference type="InterPro" id="IPR000306">
    <property type="entry name" value="Znf_FYVE"/>
</dbReference>
<dbReference type="EMBL" id="CAWYQH010000024">
    <property type="protein sequence ID" value="CAK8675504.1"/>
    <property type="molecule type" value="Genomic_DNA"/>
</dbReference>
<organism evidence="12 13">
    <name type="scientific">Clavelina lepadiformis</name>
    <name type="common">Light-bulb sea squirt</name>
    <name type="synonym">Ascidia lepadiformis</name>
    <dbReference type="NCBI Taxonomy" id="159417"/>
    <lineage>
        <taxon>Eukaryota</taxon>
        <taxon>Metazoa</taxon>
        <taxon>Chordata</taxon>
        <taxon>Tunicata</taxon>
        <taxon>Ascidiacea</taxon>
        <taxon>Aplousobranchia</taxon>
        <taxon>Clavelinidae</taxon>
        <taxon>Clavelina</taxon>
    </lineage>
</organism>
<dbReference type="CDD" id="cd00160">
    <property type="entry name" value="RhoGEF"/>
    <property type="match status" value="1"/>
</dbReference>
<keyword evidence="3" id="KW-0344">Guanine-nucleotide releasing factor</keyword>
<keyword evidence="13" id="KW-1185">Reference proteome</keyword>
<feature type="domain" description="DH" evidence="10">
    <location>
        <begin position="132"/>
        <end position="320"/>
    </location>
</feature>
<feature type="domain" description="FYVE-type" evidence="11">
    <location>
        <begin position="499"/>
        <end position="558"/>
    </location>
</feature>
<evidence type="ECO:0000313" key="13">
    <source>
        <dbReference type="Proteomes" id="UP001642483"/>
    </source>
</evidence>
<dbReference type="InterPro" id="IPR035899">
    <property type="entry name" value="DBL_dom_sf"/>
</dbReference>
<evidence type="ECO:0000259" key="10">
    <source>
        <dbReference type="PROSITE" id="PS50010"/>
    </source>
</evidence>
<dbReference type="InterPro" id="IPR001849">
    <property type="entry name" value="PH_domain"/>
</dbReference>
<dbReference type="PANTHER" id="PTHR12673">
    <property type="entry name" value="FACIOGENITAL DYSPLASIA PROTEIN"/>
    <property type="match status" value="1"/>
</dbReference>
<reference evidence="12 13" key="1">
    <citation type="submission" date="2024-02" db="EMBL/GenBank/DDBJ databases">
        <authorList>
            <person name="Daric V."/>
            <person name="Darras S."/>
        </authorList>
    </citation>
    <scope>NUCLEOTIDE SEQUENCE [LARGE SCALE GENOMIC DNA]</scope>
</reference>
<evidence type="ECO:0000259" key="9">
    <source>
        <dbReference type="PROSITE" id="PS50003"/>
    </source>
</evidence>
<feature type="domain" description="PH" evidence="9">
    <location>
        <begin position="350"/>
        <end position="450"/>
    </location>
</feature>
<dbReference type="InterPro" id="IPR000219">
    <property type="entry name" value="DH_dom"/>
</dbReference>
<protein>
    <submittedName>
        <fullName evidence="12">Uncharacterized protein</fullName>
    </submittedName>
</protein>
<evidence type="ECO:0000256" key="3">
    <source>
        <dbReference type="ARBA" id="ARBA00022658"/>
    </source>
</evidence>
<dbReference type="SMART" id="SM00233">
    <property type="entry name" value="PH"/>
    <property type="match status" value="2"/>
</dbReference>
<keyword evidence="2" id="KW-0963">Cytoplasm</keyword>
<evidence type="ECO:0000313" key="12">
    <source>
        <dbReference type="EMBL" id="CAK8675504.1"/>
    </source>
</evidence>
<dbReference type="SMART" id="SM00064">
    <property type="entry name" value="FYVE"/>
    <property type="match status" value="1"/>
</dbReference>
<keyword evidence="4" id="KW-0479">Metal-binding</keyword>
<dbReference type="SUPFAM" id="SSF57903">
    <property type="entry name" value="FYVE/PHD zinc finger"/>
    <property type="match status" value="1"/>
</dbReference>
<dbReference type="InterPro" id="IPR011993">
    <property type="entry name" value="PH-like_dom_sf"/>
</dbReference>
<dbReference type="SUPFAM" id="SSF48065">
    <property type="entry name" value="DBL homology domain (DH-domain)"/>
    <property type="match status" value="1"/>
</dbReference>
<evidence type="ECO:0000259" key="11">
    <source>
        <dbReference type="PROSITE" id="PS50178"/>
    </source>
</evidence>
<evidence type="ECO:0000256" key="4">
    <source>
        <dbReference type="ARBA" id="ARBA00022723"/>
    </source>
</evidence>
<keyword evidence="6" id="KW-0862">Zinc</keyword>
<dbReference type="Pfam" id="PF00169">
    <property type="entry name" value="PH"/>
    <property type="match status" value="1"/>
</dbReference>
<dbReference type="SUPFAM" id="SSF50729">
    <property type="entry name" value="PH domain-like"/>
    <property type="match status" value="2"/>
</dbReference>
<dbReference type="InterPro" id="IPR011011">
    <property type="entry name" value="Znf_FYVE_PHD"/>
</dbReference>
<dbReference type="Proteomes" id="UP001642483">
    <property type="component" value="Unassembled WGS sequence"/>
</dbReference>
<dbReference type="SMART" id="SM00325">
    <property type="entry name" value="RhoGEF"/>
    <property type="match status" value="1"/>
</dbReference>
<comment type="subcellular location">
    <subcellularLocation>
        <location evidence="1">Cytoplasm</location>
        <location evidence="1">Cytoskeleton</location>
    </subcellularLocation>
</comment>
<gene>
    <name evidence="12" type="ORF">CVLEPA_LOCUS5081</name>
</gene>
<evidence type="ECO:0000256" key="2">
    <source>
        <dbReference type="ARBA" id="ARBA00022490"/>
    </source>
</evidence>
<dbReference type="PROSITE" id="PS50003">
    <property type="entry name" value="PH_DOMAIN"/>
    <property type="match status" value="1"/>
</dbReference>
<evidence type="ECO:0000256" key="6">
    <source>
        <dbReference type="ARBA" id="ARBA00022833"/>
    </source>
</evidence>
<dbReference type="Pfam" id="PF00621">
    <property type="entry name" value="RhoGEF"/>
    <property type="match status" value="1"/>
</dbReference>
<proteinExistence type="predicted"/>
<name>A0ABP0F6Z7_CLALP</name>
<dbReference type="Pfam" id="PF01363">
    <property type="entry name" value="FYVE"/>
    <property type="match status" value="1"/>
</dbReference>
<dbReference type="PANTHER" id="PTHR12673:SF241">
    <property type="entry name" value="DH DOMAIN-CONTAINING PROTEIN"/>
    <property type="match status" value="1"/>
</dbReference>
<dbReference type="InterPro" id="IPR013083">
    <property type="entry name" value="Znf_RING/FYVE/PHD"/>
</dbReference>
<dbReference type="InterPro" id="IPR017455">
    <property type="entry name" value="Znf_FYVE-rel"/>
</dbReference>
<dbReference type="PROSITE" id="PS50178">
    <property type="entry name" value="ZF_FYVE"/>
    <property type="match status" value="1"/>
</dbReference>
<evidence type="ECO:0000256" key="5">
    <source>
        <dbReference type="ARBA" id="ARBA00022771"/>
    </source>
</evidence>
<evidence type="ECO:0000256" key="7">
    <source>
        <dbReference type="ARBA" id="ARBA00023212"/>
    </source>
</evidence>
<dbReference type="Gene3D" id="1.20.900.10">
    <property type="entry name" value="Dbl homology (DH) domain"/>
    <property type="match status" value="1"/>
</dbReference>
<evidence type="ECO:0000256" key="8">
    <source>
        <dbReference type="PROSITE-ProRule" id="PRU00091"/>
    </source>
</evidence>
<dbReference type="Gene3D" id="3.30.40.10">
    <property type="entry name" value="Zinc/RING finger domain, C3HC4 (zinc finger)"/>
    <property type="match status" value="1"/>
</dbReference>
<sequence length="709" mass="82342">MDKADGYPFTFDDANEVTKVCEALQIYEDNMSDVCRYTPGLTDDQFESEHKERKEMALQHLGDVPAALHQMLTELIELKLQRLRGQVENNKKLAMKNLTCVDAAMEICDDSNSNLKTRSNHSISSNGEAHTKLHFIAKELLSTEEVYVETLHLIDQVFHKKLQAEAVIRDIIPEAEVNRIFGHVSAIYQFHLKFLLPQIKERLDNWDNNPQIGDVMMQAGPFLKIYATYTQNYKESLKTLDHWLKKSKHFSYLVHSITTKTIYPSLPLQAHMVTPIQRIPRYRLLLVDYLKRLSEDALDKKEAEKALELISDVALHLNETLKLVERRKELVKKLQDLKNVDFDITEVFRNLLKEGSVKRLDNWEDKKSESYLYLLSDMLLDCSSIHKIPLNKSYKVRARIDLAGAQVFEVRAFDGSHGFCVHGIKESVEFATETSEESRNWMQAIKDAIEEYECRKNSFRISPSQTFENKPEFPSTSSSNSFEIKDEKIGKRCPRWIKDREASMCMICSKSFGSFRHKQHCRACGKVVCLDCSDQQHKLDYIPGEAQKVCIDCHKMLNSRRKVDASEFAQNSLLADFLYFRETSNIRKMTEYWCFVPTNELKVYIFKEPKDLKEERIIDLKDCKISCCNECQEQTYCFKLEKEQSICFLATKDKKLAQKWLYLLSEGAKGRKLTEEDIKDAESKGPSLPATTTRRLSFLERVATLRRRK</sequence>
<comment type="caution">
    <text evidence="12">The sequence shown here is derived from an EMBL/GenBank/DDBJ whole genome shotgun (WGS) entry which is preliminary data.</text>
</comment>
<accession>A0ABP0F6Z7</accession>
<keyword evidence="5 8" id="KW-0863">Zinc-finger</keyword>